<feature type="compositionally biased region" description="Basic residues" evidence="1">
    <location>
        <begin position="157"/>
        <end position="169"/>
    </location>
</feature>
<feature type="domain" description="Microbial-type PARG catalytic" evidence="2">
    <location>
        <begin position="120"/>
        <end position="233"/>
    </location>
</feature>
<feature type="compositionally biased region" description="Basic and acidic residues" evidence="1">
    <location>
        <begin position="62"/>
        <end position="93"/>
    </location>
</feature>
<dbReference type="Proteomes" id="UP000756921">
    <property type="component" value="Unassembled WGS sequence"/>
</dbReference>
<dbReference type="InterPro" id="IPR019261">
    <property type="entry name" value="PARG_cat_microbial"/>
</dbReference>
<gene>
    <name evidence="3" type="ORF">PMIN01_04231</name>
</gene>
<accession>A0A9P6GIU9</accession>
<proteinExistence type="predicted"/>
<evidence type="ECO:0000259" key="2">
    <source>
        <dbReference type="Pfam" id="PF10021"/>
    </source>
</evidence>
<reference evidence="3" key="1">
    <citation type="journal article" date="2020" name="Mol. Plant Microbe Interact.">
        <title>Genome Sequence of the Biocontrol Agent Coniothyrium minitans strain Conio (IMI 134523).</title>
        <authorList>
            <person name="Patel D."/>
            <person name="Shittu T.A."/>
            <person name="Baroncelli R."/>
            <person name="Muthumeenakshi S."/>
            <person name="Osborne T.H."/>
            <person name="Janganan T.K."/>
            <person name="Sreenivasaprasad S."/>
        </authorList>
    </citation>
    <scope>NUCLEOTIDE SEQUENCE</scope>
    <source>
        <strain evidence="3">Conio</strain>
    </source>
</reference>
<feature type="compositionally biased region" description="Basic and acidic residues" evidence="1">
    <location>
        <begin position="436"/>
        <end position="453"/>
    </location>
</feature>
<dbReference type="PANTHER" id="PTHR35596:SF1">
    <property type="entry name" value="MICROBIAL-TYPE PARG CATALYTIC DOMAIN-CONTAINING PROTEIN"/>
    <property type="match status" value="1"/>
</dbReference>
<feature type="region of interest" description="Disordered" evidence="1">
    <location>
        <begin position="36"/>
        <end position="139"/>
    </location>
</feature>
<dbReference type="Pfam" id="PF10021">
    <property type="entry name" value="PARG_cat_microb"/>
    <property type="match status" value="1"/>
</dbReference>
<feature type="region of interest" description="Disordered" evidence="1">
    <location>
        <begin position="436"/>
        <end position="474"/>
    </location>
</feature>
<feature type="region of interest" description="Disordered" evidence="1">
    <location>
        <begin position="156"/>
        <end position="176"/>
    </location>
</feature>
<dbReference type="AlphaFoldDB" id="A0A9P6GIU9"/>
<sequence length="474" mass="51670">MGRTEKSQGLAPPAIRKDVRAKQARHIVNKVIPGILASNARARKGVEGSELVVDPGPGYVRAQREREREREKEKEKEQGGTKKHDAAVDEANRVKRKGQGRRRVRVDVAPADQMSSAQTPADKAPTPAPTHAPQQAPPKIRIVVTDTLTAASTLVPPHRHAHTRTRTRTRTPQNPCILNMASPLRPGGGLLTGATSQEEFLCSRTTLLPSLNDTFYRLPPRGAIFTRDVLVFRDRRGLDDSRGALAVGERFYVDVVSAGMLRFPDLEGGVGGAGGMRWGERDRGVVRAKMRAVMRVAVGKGAGRLVLGAWGCGAYGNPVVDVAEAWRAVLLPCSCAVGSRGRGKVEEEVEVWEGLEEVVFAISSETMAREFAGAFGGVEVEQAPRILVREDDEGVDEVAEELRAKIAEMEGQVEKVWNAELKQRMSVILEGLRAQLREREGERPDSDHEERSSEAGGLGLSDDEVDVEHYSSDG</sequence>
<name>A0A9P6GIU9_9PLEO</name>
<protein>
    <recommendedName>
        <fullName evidence="2">Microbial-type PARG catalytic domain-containing protein</fullName>
    </recommendedName>
</protein>
<evidence type="ECO:0000313" key="4">
    <source>
        <dbReference type="Proteomes" id="UP000756921"/>
    </source>
</evidence>
<evidence type="ECO:0000313" key="3">
    <source>
        <dbReference type="EMBL" id="KAF9736452.1"/>
    </source>
</evidence>
<feature type="region of interest" description="Disordered" evidence="1">
    <location>
        <begin position="1"/>
        <end position="22"/>
    </location>
</feature>
<feature type="compositionally biased region" description="Basic residues" evidence="1">
    <location>
        <begin position="94"/>
        <end position="104"/>
    </location>
</feature>
<dbReference type="OrthoDB" id="9985428at2759"/>
<feature type="compositionally biased region" description="Low complexity" evidence="1">
    <location>
        <begin position="117"/>
        <end position="138"/>
    </location>
</feature>
<evidence type="ECO:0000256" key="1">
    <source>
        <dbReference type="SAM" id="MobiDB-lite"/>
    </source>
</evidence>
<organism evidence="3 4">
    <name type="scientific">Paraphaeosphaeria minitans</name>
    <dbReference type="NCBI Taxonomy" id="565426"/>
    <lineage>
        <taxon>Eukaryota</taxon>
        <taxon>Fungi</taxon>
        <taxon>Dikarya</taxon>
        <taxon>Ascomycota</taxon>
        <taxon>Pezizomycotina</taxon>
        <taxon>Dothideomycetes</taxon>
        <taxon>Pleosporomycetidae</taxon>
        <taxon>Pleosporales</taxon>
        <taxon>Massarineae</taxon>
        <taxon>Didymosphaeriaceae</taxon>
        <taxon>Paraphaeosphaeria</taxon>
    </lineage>
</organism>
<dbReference type="InterPro" id="IPR043472">
    <property type="entry name" value="Macro_dom-like"/>
</dbReference>
<keyword evidence="4" id="KW-1185">Reference proteome</keyword>
<dbReference type="PANTHER" id="PTHR35596">
    <property type="entry name" value="DUF2263 DOMAIN-CONTAINING PROTEIN"/>
    <property type="match status" value="1"/>
</dbReference>
<dbReference type="EMBL" id="WJXW01000004">
    <property type="protein sequence ID" value="KAF9736452.1"/>
    <property type="molecule type" value="Genomic_DNA"/>
</dbReference>
<dbReference type="Gene3D" id="3.40.220.10">
    <property type="entry name" value="Leucine Aminopeptidase, subunit E, domain 1"/>
    <property type="match status" value="1"/>
</dbReference>
<comment type="caution">
    <text evidence="3">The sequence shown here is derived from an EMBL/GenBank/DDBJ whole genome shotgun (WGS) entry which is preliminary data.</text>
</comment>